<reference evidence="10" key="1">
    <citation type="journal article" date="2019" name="Int. J. Syst. Evol. Microbiol.">
        <title>The Global Catalogue of Microorganisms (GCM) 10K type strain sequencing project: providing services to taxonomists for standard genome sequencing and annotation.</title>
        <authorList>
            <consortium name="The Broad Institute Genomics Platform"/>
            <consortium name="The Broad Institute Genome Sequencing Center for Infectious Disease"/>
            <person name="Wu L."/>
            <person name="Ma J."/>
        </authorList>
    </citation>
    <scope>NUCLEOTIDE SEQUENCE [LARGE SCALE GENOMIC DNA]</scope>
    <source>
        <strain evidence="10">KCTC 42182</strain>
    </source>
</reference>
<feature type="transmembrane region" description="Helical" evidence="8">
    <location>
        <begin position="172"/>
        <end position="195"/>
    </location>
</feature>
<dbReference type="InterPro" id="IPR002781">
    <property type="entry name" value="TM_pro_TauE-like"/>
</dbReference>
<evidence type="ECO:0000256" key="3">
    <source>
        <dbReference type="ARBA" id="ARBA00022448"/>
    </source>
</evidence>
<dbReference type="Proteomes" id="UP001595711">
    <property type="component" value="Unassembled WGS sequence"/>
</dbReference>
<proteinExistence type="inferred from homology"/>
<keyword evidence="7 8" id="KW-0472">Membrane</keyword>
<dbReference type="InterPro" id="IPR052017">
    <property type="entry name" value="TSUP"/>
</dbReference>
<dbReference type="PANTHER" id="PTHR30269">
    <property type="entry name" value="TRANSMEMBRANE PROTEIN YFCA"/>
    <property type="match status" value="1"/>
</dbReference>
<dbReference type="PANTHER" id="PTHR30269:SF37">
    <property type="entry name" value="MEMBRANE TRANSPORTER PROTEIN"/>
    <property type="match status" value="1"/>
</dbReference>
<evidence type="ECO:0000256" key="5">
    <source>
        <dbReference type="ARBA" id="ARBA00022692"/>
    </source>
</evidence>
<keyword evidence="6 8" id="KW-1133">Transmembrane helix</keyword>
<feature type="transmembrane region" description="Helical" evidence="8">
    <location>
        <begin position="106"/>
        <end position="123"/>
    </location>
</feature>
<dbReference type="EMBL" id="JBHRYJ010000001">
    <property type="protein sequence ID" value="MFC3674576.1"/>
    <property type="molecule type" value="Genomic_DNA"/>
</dbReference>
<evidence type="ECO:0000256" key="8">
    <source>
        <dbReference type="RuleBase" id="RU363041"/>
    </source>
</evidence>
<evidence type="ECO:0000256" key="6">
    <source>
        <dbReference type="ARBA" id="ARBA00022989"/>
    </source>
</evidence>
<evidence type="ECO:0000256" key="7">
    <source>
        <dbReference type="ARBA" id="ARBA00023136"/>
    </source>
</evidence>
<feature type="transmembrane region" description="Helical" evidence="8">
    <location>
        <begin position="83"/>
        <end position="100"/>
    </location>
</feature>
<protein>
    <recommendedName>
        <fullName evidence="8">Probable membrane transporter protein</fullName>
    </recommendedName>
</protein>
<comment type="caution">
    <text evidence="9">The sequence shown here is derived from an EMBL/GenBank/DDBJ whole genome shotgun (WGS) entry which is preliminary data.</text>
</comment>
<keyword evidence="5 8" id="KW-0812">Transmembrane</keyword>
<keyword evidence="4 8" id="KW-1003">Cell membrane</keyword>
<evidence type="ECO:0000313" key="9">
    <source>
        <dbReference type="EMBL" id="MFC3674576.1"/>
    </source>
</evidence>
<evidence type="ECO:0000256" key="4">
    <source>
        <dbReference type="ARBA" id="ARBA00022475"/>
    </source>
</evidence>
<evidence type="ECO:0000256" key="1">
    <source>
        <dbReference type="ARBA" id="ARBA00004651"/>
    </source>
</evidence>
<feature type="transmembrane region" description="Helical" evidence="8">
    <location>
        <begin position="51"/>
        <end position="71"/>
    </location>
</feature>
<evidence type="ECO:0000313" key="10">
    <source>
        <dbReference type="Proteomes" id="UP001595711"/>
    </source>
</evidence>
<name>A0ABV7VAX3_9PROT</name>
<feature type="transmembrane region" description="Helical" evidence="8">
    <location>
        <begin position="231"/>
        <end position="249"/>
    </location>
</feature>
<keyword evidence="3" id="KW-0813">Transport</keyword>
<comment type="subcellular location">
    <subcellularLocation>
        <location evidence="1 8">Cell membrane</location>
        <topology evidence="1 8">Multi-pass membrane protein</topology>
    </subcellularLocation>
</comment>
<keyword evidence="10" id="KW-1185">Reference proteome</keyword>
<accession>A0ABV7VAX3</accession>
<feature type="transmembrane region" description="Helical" evidence="8">
    <location>
        <begin position="12"/>
        <end position="31"/>
    </location>
</feature>
<organism evidence="9 10">
    <name type="scientific">Ferrovibrio xuzhouensis</name>
    <dbReference type="NCBI Taxonomy" id="1576914"/>
    <lineage>
        <taxon>Bacteria</taxon>
        <taxon>Pseudomonadati</taxon>
        <taxon>Pseudomonadota</taxon>
        <taxon>Alphaproteobacteria</taxon>
        <taxon>Rhodospirillales</taxon>
        <taxon>Rhodospirillaceae</taxon>
        <taxon>Ferrovibrio</taxon>
    </lineage>
</organism>
<gene>
    <name evidence="9" type="ORF">ACFOOQ_03415</name>
</gene>
<dbReference type="Pfam" id="PF01925">
    <property type="entry name" value="TauE"/>
    <property type="match status" value="1"/>
</dbReference>
<comment type="similarity">
    <text evidence="2 8">Belongs to the 4-toluene sulfonate uptake permease (TSUP) (TC 2.A.102) family.</text>
</comment>
<dbReference type="RefSeq" id="WP_379721801.1">
    <property type="nucleotide sequence ID" value="NZ_JBHRYJ010000001.1"/>
</dbReference>
<sequence>MLSHFAMIPDPWFYAVAFPAVIIVGFSKGGFGPGSSLIALPLISLVLPPLQAAAVMLPVLCLMDLASLWGFRGIWDRRVLPTILAGGVAGVGIGAAIARWVDNEAILLIVGTVAVLFPLHRWFGRRSDQPAPHSLPKGLFWSACSGFTSFIAHAGNPPLMVYMVPLKLDKTLFMGTAVIFFAAINYVKLIPYWWLGQFSAENLGTSVVLMPVALVGVTTGIWLHRKLNDRIFYQMVNIITLLCGLKLLADGFGLKFT</sequence>
<feature type="transmembrane region" description="Helical" evidence="8">
    <location>
        <begin position="135"/>
        <end position="152"/>
    </location>
</feature>
<feature type="transmembrane region" description="Helical" evidence="8">
    <location>
        <begin position="207"/>
        <end position="225"/>
    </location>
</feature>
<evidence type="ECO:0000256" key="2">
    <source>
        <dbReference type="ARBA" id="ARBA00009142"/>
    </source>
</evidence>